<feature type="domain" description="4Fe-4S ferredoxin-type" evidence="1">
    <location>
        <begin position="45"/>
        <end position="75"/>
    </location>
</feature>
<feature type="domain" description="4Fe-4S ferredoxin-type" evidence="1">
    <location>
        <begin position="9"/>
        <end position="38"/>
    </location>
</feature>
<dbReference type="PANTHER" id="PTHR43122">
    <property type="entry name" value="FERREDOXIN SUBUNIT OF PYRUVATE:FLAVODOXIN OXIDOREDUCTASE-RELATED"/>
    <property type="match status" value="1"/>
</dbReference>
<comment type="caution">
    <text evidence="2">The sequence shown here is derived from an EMBL/GenBank/DDBJ whole genome shotgun (WGS) entry which is preliminary data.</text>
</comment>
<gene>
    <name evidence="2" type="ORF">D9Q81_03375</name>
</gene>
<dbReference type="EMBL" id="RCOR01000018">
    <property type="protein sequence ID" value="RSN69653.1"/>
    <property type="molecule type" value="Genomic_DNA"/>
</dbReference>
<dbReference type="Proteomes" id="UP000278149">
    <property type="component" value="Unassembled WGS sequence"/>
</dbReference>
<evidence type="ECO:0000259" key="1">
    <source>
        <dbReference type="PROSITE" id="PS51379"/>
    </source>
</evidence>
<dbReference type="Gene3D" id="3.30.70.20">
    <property type="match status" value="1"/>
</dbReference>
<dbReference type="PROSITE" id="PS00198">
    <property type="entry name" value="4FE4S_FER_1"/>
    <property type="match status" value="2"/>
</dbReference>
<dbReference type="GO" id="GO:0016491">
    <property type="term" value="F:oxidoreductase activity"/>
    <property type="evidence" value="ECO:0007669"/>
    <property type="project" value="UniProtKB-ARBA"/>
</dbReference>
<dbReference type="AlphaFoldDB" id="A0A3R9PD36"/>
<proteinExistence type="predicted"/>
<sequence>MNMSTAKVRQIVVSDKLCKACYLCIWACPWGVLEIKEERNWRGIKKPYAAKIEQCRACRLCELYCPDFAIQVVVDEEEERKILEVEERYERKWFDRLKKRDEIISKGVWWL</sequence>
<dbReference type="PANTHER" id="PTHR43122:SF1">
    <property type="entry name" value="IRON-SULFUR-BINDING PROTEIN"/>
    <property type="match status" value="1"/>
</dbReference>
<dbReference type="InterPro" id="IPR017896">
    <property type="entry name" value="4Fe4S_Fe-S-bd"/>
</dbReference>
<dbReference type="Pfam" id="PF12838">
    <property type="entry name" value="Fer4_7"/>
    <property type="match status" value="1"/>
</dbReference>
<accession>A0A3R9PD36</accession>
<reference evidence="2 3" key="1">
    <citation type="submission" date="2018-10" db="EMBL/GenBank/DDBJ databases">
        <title>Co-occurring genomic capacity for anaerobic methane metabolism and dissimilatory sulfite reduction discovered in the Korarchaeota.</title>
        <authorList>
            <person name="Mckay L.J."/>
            <person name="Dlakic M."/>
            <person name="Fields M.W."/>
            <person name="Delmont T.O."/>
            <person name="Eren A.M."/>
            <person name="Jay Z.J."/>
            <person name="Klingelsmith K.B."/>
            <person name="Rusch D.B."/>
            <person name="Inskeep W.P."/>
        </authorList>
    </citation>
    <scope>NUCLEOTIDE SEQUENCE [LARGE SCALE GENOMIC DNA]</scope>
    <source>
        <strain evidence="2 3">WS</strain>
    </source>
</reference>
<organism evidence="2 3">
    <name type="scientific">Candidatus Korarchaeum cryptofilum</name>
    <dbReference type="NCBI Taxonomy" id="498846"/>
    <lineage>
        <taxon>Archaea</taxon>
        <taxon>Thermoproteota</taxon>
        <taxon>Candidatus Korarchaeia</taxon>
        <taxon>Candidatus Korarchaeales</taxon>
        <taxon>Candidatus Korarchaeaceae</taxon>
        <taxon>Candidatus Korarchaeum</taxon>
    </lineage>
</organism>
<dbReference type="SUPFAM" id="SSF54862">
    <property type="entry name" value="4Fe-4S ferredoxins"/>
    <property type="match status" value="1"/>
</dbReference>
<name>A0A3R9PD36_9CREN</name>
<protein>
    <submittedName>
        <fullName evidence="2">4Fe-4S dicluster domain-containing protein</fullName>
    </submittedName>
</protein>
<evidence type="ECO:0000313" key="2">
    <source>
        <dbReference type="EMBL" id="RSN69653.1"/>
    </source>
</evidence>
<evidence type="ECO:0000313" key="3">
    <source>
        <dbReference type="Proteomes" id="UP000278149"/>
    </source>
</evidence>
<dbReference type="PROSITE" id="PS51379">
    <property type="entry name" value="4FE4S_FER_2"/>
    <property type="match status" value="2"/>
</dbReference>
<dbReference type="InterPro" id="IPR017900">
    <property type="entry name" value="4Fe4S_Fe_S_CS"/>
</dbReference>